<name>A0A0C5RB72_9BACT</name>
<dbReference type="Proteomes" id="UP000032261">
    <property type="component" value="Chromosome"/>
</dbReference>
<gene>
    <name evidence="2" type="ORF">JM47_00685</name>
</gene>
<dbReference type="AlphaFoldDB" id="A0A0C5RB72"/>
<dbReference type="STRING" id="42094.JM47_00685"/>
<dbReference type="EMBL" id="CP009770">
    <property type="protein sequence ID" value="AJQ45166.1"/>
    <property type="molecule type" value="Genomic_DNA"/>
</dbReference>
<accession>A0A0C5RB72</accession>
<proteinExistence type="predicted"/>
<organism evidence="2 3">
    <name type="scientific">Ureaplasma diversum</name>
    <dbReference type="NCBI Taxonomy" id="42094"/>
    <lineage>
        <taxon>Bacteria</taxon>
        <taxon>Bacillati</taxon>
        <taxon>Mycoplasmatota</taxon>
        <taxon>Mycoplasmoidales</taxon>
        <taxon>Mycoplasmoidaceae</taxon>
        <taxon>Ureaplasma</taxon>
    </lineage>
</organism>
<evidence type="ECO:0000313" key="3">
    <source>
        <dbReference type="Proteomes" id="UP000032261"/>
    </source>
</evidence>
<dbReference type="PATRIC" id="fig|42094.4.peg.124"/>
<dbReference type="HOGENOM" id="CLU_034837_1_0_14"/>
<sequence length="483" mass="57029">MNKNARQKIKIINTETMEFEVLETLNKGEKIRFTNEETDIFTALSNEIEKSKQEILEKLKEDQKIIIINEFKANDKEYKTLQASRVELETFLKNKAEEAKNNKLLGVKEYKESKEFLEMEKNIETLKSKLNKTESDLSVMQEREKISKEAIISAFKESIEYKKLQNEIHNKETEITKLTEQNKLAATTAVNNYRLSEEFKKEYTDVINNKDLEINNLRNELGKKDREKADAVHQKEKELEAFKSRNRWTSTKAMGQEFEDWFKNQFERQFSFNERIVLKPVTKSKKDSSDEKATKGDFLLEIFENDNRKPDELLLNVLFELKTQDDHSENKKKNKDHIDKLDKDRKKEKAQFAILVSELEPEDDFIFKKVKEHDDMYIIRPAYVVPFIDVLMYLAKKELQVRQIGLQSFKEKEQIEDEIKDFKSKADDLLAKTSNDFINISKYCDSIDETTKKIKSIVTANINLRFEKIKTALDKISLLNYKK</sequence>
<evidence type="ECO:0008006" key="4">
    <source>
        <dbReference type="Google" id="ProtNLM"/>
    </source>
</evidence>
<dbReference type="InterPro" id="IPR019219">
    <property type="entry name" value="DUF2130"/>
</dbReference>
<keyword evidence="1" id="KW-0175">Coiled coil</keyword>
<protein>
    <recommendedName>
        <fullName evidence="4">DUF2130 domain-containing protein</fullName>
    </recommendedName>
</protein>
<evidence type="ECO:0000313" key="2">
    <source>
        <dbReference type="EMBL" id="AJQ45166.1"/>
    </source>
</evidence>
<evidence type="ECO:0000256" key="1">
    <source>
        <dbReference type="SAM" id="Coils"/>
    </source>
</evidence>
<reference evidence="2 3" key="1">
    <citation type="journal article" date="2015" name="Genome Announc.">
        <title>Genome Sequence of Ureaplasma diversum Strain ATCC 49782.</title>
        <authorList>
            <person name="Marques L.M."/>
            <person name="Guimaraes A.M."/>
            <person name="Martins H.B."/>
            <person name="Rezende I.S."/>
            <person name="Barbosa M.S."/>
            <person name="Campos G.B."/>
            <person name="do Nascimento N.C."/>
            <person name="Dos Santos A.P."/>
            <person name="Amorim A.T."/>
            <person name="Santos V.M."/>
            <person name="Messick J.B."/>
            <person name="Timenetsky J."/>
        </authorList>
    </citation>
    <scope>NUCLEOTIDE SEQUENCE [LARGE SCALE GENOMIC DNA]</scope>
    <source>
        <strain evidence="2 3">ATCC 49782</strain>
    </source>
</reference>
<dbReference type="Pfam" id="PF09903">
    <property type="entry name" value="DUF2130"/>
    <property type="match status" value="1"/>
</dbReference>
<dbReference type="RefSeq" id="WP_208895102.1">
    <property type="nucleotide sequence ID" value="NZ_CP009770.1"/>
</dbReference>
<feature type="coiled-coil region" evidence="1">
    <location>
        <begin position="116"/>
        <end position="234"/>
    </location>
</feature>
<dbReference type="KEGG" id="ude:JM47_00685"/>